<dbReference type="EMBL" id="MN740994">
    <property type="protein sequence ID" value="QHU22049.1"/>
    <property type="molecule type" value="Genomic_DNA"/>
</dbReference>
<accession>A0A6C0KWT2</accession>
<protein>
    <recommendedName>
        <fullName evidence="3">Ankyrin repeat protein</fullName>
    </recommendedName>
</protein>
<dbReference type="AlphaFoldDB" id="A0A6C0KWT2"/>
<organism evidence="2">
    <name type="scientific">viral metagenome</name>
    <dbReference type="NCBI Taxonomy" id="1070528"/>
    <lineage>
        <taxon>unclassified sequences</taxon>
        <taxon>metagenomes</taxon>
        <taxon>organismal metagenomes</taxon>
    </lineage>
</organism>
<evidence type="ECO:0000256" key="1">
    <source>
        <dbReference type="SAM" id="MobiDB-lite"/>
    </source>
</evidence>
<feature type="region of interest" description="Disordered" evidence="1">
    <location>
        <begin position="91"/>
        <end position="111"/>
    </location>
</feature>
<feature type="compositionally biased region" description="Basic residues" evidence="1">
    <location>
        <begin position="94"/>
        <end position="111"/>
    </location>
</feature>
<dbReference type="SUPFAM" id="SSF48403">
    <property type="entry name" value="Ankyrin repeat"/>
    <property type="match status" value="1"/>
</dbReference>
<sequence length="111" mass="12849">MEKAILANDTETLLFLLKEGHDPNGQTEEKNPYLFLTDNEEILKLLVEYGADLETVDEFGFTVLDYTDIEFPKPKNTITLPATKFVNYRETKRAAQKRTKTRRVKQSHVLT</sequence>
<evidence type="ECO:0008006" key="3">
    <source>
        <dbReference type="Google" id="ProtNLM"/>
    </source>
</evidence>
<reference evidence="2" key="1">
    <citation type="journal article" date="2020" name="Nature">
        <title>Giant virus diversity and host interactions through global metagenomics.</title>
        <authorList>
            <person name="Schulz F."/>
            <person name="Roux S."/>
            <person name="Paez-Espino D."/>
            <person name="Jungbluth S."/>
            <person name="Walsh D.A."/>
            <person name="Denef V.J."/>
            <person name="McMahon K.D."/>
            <person name="Konstantinidis K.T."/>
            <person name="Eloe-Fadrosh E.A."/>
            <person name="Kyrpides N.C."/>
            <person name="Woyke T."/>
        </authorList>
    </citation>
    <scope>NUCLEOTIDE SEQUENCE</scope>
    <source>
        <strain evidence="2">GVMAG-S-3300013286-35</strain>
    </source>
</reference>
<evidence type="ECO:0000313" key="2">
    <source>
        <dbReference type="EMBL" id="QHU22049.1"/>
    </source>
</evidence>
<name>A0A6C0KWT2_9ZZZZ</name>
<dbReference type="Gene3D" id="1.25.40.20">
    <property type="entry name" value="Ankyrin repeat-containing domain"/>
    <property type="match status" value="1"/>
</dbReference>
<dbReference type="InterPro" id="IPR036770">
    <property type="entry name" value="Ankyrin_rpt-contain_sf"/>
</dbReference>
<proteinExistence type="predicted"/>